<sequence>MKVEIVYRGKVIGRSDLQPVDPPMGVAGGLFDPTPDYDPYLHAYNIDGDDNEVDSDALSARSTEFGTIVCAGVGIEDFSKSLDELHVMVLGIGYPDYATVFESHPLFKAYWRT</sequence>
<proteinExistence type="predicted"/>
<evidence type="ECO:0000313" key="2">
    <source>
        <dbReference type="Proteomes" id="UP000220768"/>
    </source>
</evidence>
<reference evidence="1 2" key="1">
    <citation type="submission" date="2017-09" db="EMBL/GenBank/DDBJ databases">
        <title>Comparative genomics of rhizobia isolated from Phaseolus vulgaris in China.</title>
        <authorList>
            <person name="Tong W."/>
        </authorList>
    </citation>
    <scope>NUCLEOTIDE SEQUENCE [LARGE SCALE GENOMIC DNA]</scope>
    <source>
        <strain evidence="1 2">C5</strain>
    </source>
</reference>
<evidence type="ECO:0000313" key="1">
    <source>
        <dbReference type="EMBL" id="PDT00789.1"/>
    </source>
</evidence>
<dbReference type="AlphaFoldDB" id="A0A2A6J3L1"/>
<comment type="caution">
    <text evidence="1">The sequence shown here is derived from an EMBL/GenBank/DDBJ whole genome shotgun (WGS) entry which is preliminary data.</text>
</comment>
<organism evidence="1 2">
    <name type="scientific">Rhizobium chutanense</name>
    <dbReference type="NCBI Taxonomy" id="2035448"/>
    <lineage>
        <taxon>Bacteria</taxon>
        <taxon>Pseudomonadati</taxon>
        <taxon>Pseudomonadota</taxon>
        <taxon>Alphaproteobacteria</taxon>
        <taxon>Hyphomicrobiales</taxon>
        <taxon>Rhizobiaceae</taxon>
        <taxon>Rhizobium/Agrobacterium group</taxon>
        <taxon>Rhizobium</taxon>
    </lineage>
</organism>
<gene>
    <name evidence="1" type="ORF">CO666_29045</name>
</gene>
<dbReference type="EMBL" id="NWSV01000031">
    <property type="protein sequence ID" value="PDT00789.1"/>
    <property type="molecule type" value="Genomic_DNA"/>
</dbReference>
<dbReference type="Proteomes" id="UP000220768">
    <property type="component" value="Unassembled WGS sequence"/>
</dbReference>
<keyword evidence="2" id="KW-1185">Reference proteome</keyword>
<dbReference type="RefSeq" id="WP_097615489.1">
    <property type="nucleotide sequence ID" value="NZ_NWSV01000031.1"/>
</dbReference>
<protein>
    <submittedName>
        <fullName evidence="1">Uncharacterized protein</fullName>
    </submittedName>
</protein>
<accession>A0A2A6J3L1</accession>
<name>A0A2A6J3L1_9HYPH</name>